<name>A0A6N6WLY3_9BURK</name>
<dbReference type="RefSeq" id="WP_154558790.1">
    <property type="nucleotide sequence ID" value="NZ_VOSW01000007.1"/>
</dbReference>
<dbReference type="AlphaFoldDB" id="A0A6N6WLY3"/>
<dbReference type="Proteomes" id="UP000463700">
    <property type="component" value="Unassembled WGS sequence"/>
</dbReference>
<gene>
    <name evidence="1" type="ORF">FSO04_05935</name>
</gene>
<comment type="caution">
    <text evidence="1">The sequence shown here is derived from an EMBL/GenBank/DDBJ whole genome shotgun (WGS) entry which is preliminary data.</text>
</comment>
<evidence type="ECO:0000313" key="1">
    <source>
        <dbReference type="EMBL" id="KAE8760988.1"/>
    </source>
</evidence>
<evidence type="ECO:0000313" key="2">
    <source>
        <dbReference type="Proteomes" id="UP000463700"/>
    </source>
</evidence>
<proteinExistence type="predicted"/>
<accession>A0A6N6WLY3</accession>
<protein>
    <submittedName>
        <fullName evidence="1">Uncharacterized protein</fullName>
    </submittedName>
</protein>
<reference evidence="1 2" key="1">
    <citation type="journal article" date="2020" name="Int. J. Syst. Evol. Microbiol.">
        <title>Paraburkholderia madseniana sp. nov., a phenolic acid-degrading bacterium isolated from acidic forest soil.</title>
        <authorList>
            <person name="Wilhelm R.C."/>
            <person name="Murphy S.J.L."/>
            <person name="Feriancek N.M."/>
            <person name="Karasz D.C."/>
            <person name="DeRito C.M."/>
            <person name="Newman J.D."/>
            <person name="Buckley D.H."/>
        </authorList>
    </citation>
    <scope>NUCLEOTIDE SEQUENCE [LARGE SCALE GENOMIC DNA]</scope>
    <source>
        <strain evidence="1 2">RP11</strain>
    </source>
</reference>
<sequence length="76" mass="8505">MNFDLTYRLTKQRLPDIGVEYGKLWRFASVLKGLGLSVEGWHPAAPTEKESLLINAFDRDGPTTAAIARNAAQRLF</sequence>
<organism evidence="1 2">
    <name type="scientific">Paraburkholderia madseniana</name>
    <dbReference type="NCBI Taxonomy" id="2599607"/>
    <lineage>
        <taxon>Bacteria</taxon>
        <taxon>Pseudomonadati</taxon>
        <taxon>Pseudomonadota</taxon>
        <taxon>Betaproteobacteria</taxon>
        <taxon>Burkholderiales</taxon>
        <taxon>Burkholderiaceae</taxon>
        <taxon>Paraburkholderia</taxon>
    </lineage>
</organism>
<dbReference type="EMBL" id="VOSW01000007">
    <property type="protein sequence ID" value="KAE8760988.1"/>
    <property type="molecule type" value="Genomic_DNA"/>
</dbReference>
<dbReference type="OrthoDB" id="8718152at2"/>